<evidence type="ECO:0000256" key="1">
    <source>
        <dbReference type="SAM" id="MobiDB-lite"/>
    </source>
</evidence>
<keyword evidence="4" id="KW-1185">Reference proteome</keyword>
<keyword evidence="2" id="KW-0472">Membrane</keyword>
<evidence type="ECO:0000313" key="4">
    <source>
        <dbReference type="Proteomes" id="UP001432046"/>
    </source>
</evidence>
<evidence type="ECO:0000256" key="2">
    <source>
        <dbReference type="SAM" id="Phobius"/>
    </source>
</evidence>
<reference evidence="3" key="2">
    <citation type="submission" date="2024-03" db="EMBL/GenBank/DDBJ databases">
        <authorList>
            <person name="Bromfield E.S.P."/>
            <person name="Cloutier S."/>
        </authorList>
    </citation>
    <scope>NUCLEOTIDE SEQUENCE</scope>
    <source>
        <strain evidence="3">5S5</strain>
    </source>
</reference>
<dbReference type="EMBL" id="CP147711">
    <property type="protein sequence ID" value="WXC76350.1"/>
    <property type="molecule type" value="Genomic_DNA"/>
</dbReference>
<feature type="transmembrane region" description="Helical" evidence="2">
    <location>
        <begin position="21"/>
        <end position="40"/>
    </location>
</feature>
<name>A0ABZ2NN50_9BRAD</name>
<proteinExistence type="predicted"/>
<sequence length="129" mass="13541">MTSPSEQLETSTSPNTGRLSKVAGAGVGGTIVVVATWLDLSPKTTLVIQAAAPTAAVFIGAVGPAFNRIVTNIGKWIGLQFTLKSAVALAASMPEGSQGRIDAENNINQIHALLNDLIRDITQIFRTRK</sequence>
<gene>
    <name evidence="3" type="ORF">WDK88_22820</name>
</gene>
<feature type="transmembrane region" description="Helical" evidence="2">
    <location>
        <begin position="46"/>
        <end position="66"/>
    </location>
</feature>
<keyword evidence="2" id="KW-0812">Transmembrane</keyword>
<dbReference type="Proteomes" id="UP001432046">
    <property type="component" value="Chromosome"/>
</dbReference>
<evidence type="ECO:0000313" key="3">
    <source>
        <dbReference type="EMBL" id="WXC76350.1"/>
    </source>
</evidence>
<accession>A0ABZ2NN50</accession>
<organism evidence="3 4">
    <name type="scientific">Bradyrhizobium septentrionale</name>
    <dbReference type="NCBI Taxonomy" id="1404411"/>
    <lineage>
        <taxon>Bacteria</taxon>
        <taxon>Pseudomonadati</taxon>
        <taxon>Pseudomonadota</taxon>
        <taxon>Alphaproteobacteria</taxon>
        <taxon>Hyphomicrobiales</taxon>
        <taxon>Nitrobacteraceae</taxon>
        <taxon>Bradyrhizobium</taxon>
    </lineage>
</organism>
<feature type="region of interest" description="Disordered" evidence="1">
    <location>
        <begin position="1"/>
        <end position="21"/>
    </location>
</feature>
<protein>
    <submittedName>
        <fullName evidence="3">Uncharacterized protein</fullName>
    </submittedName>
</protein>
<dbReference type="RefSeq" id="WP_338821425.1">
    <property type="nucleotide sequence ID" value="NZ_CP147708.1"/>
</dbReference>
<keyword evidence="2" id="KW-1133">Transmembrane helix</keyword>
<reference evidence="3" key="1">
    <citation type="journal article" date="2021" name="Int. J. Syst. Evol. Microbiol.">
        <title>Bradyrhizobium septentrionale sp. nov. (sv. septentrionale) and Bradyrhizobium quebecense sp. nov. (sv. septentrionale) associated with legumes native to Canada possess rearranged symbiosis genes and numerous insertion sequences.</title>
        <authorList>
            <person name="Bromfield E.S.P."/>
            <person name="Cloutier S."/>
        </authorList>
    </citation>
    <scope>NUCLEOTIDE SEQUENCE</scope>
    <source>
        <strain evidence="3">5S5</strain>
    </source>
</reference>
<feature type="compositionally biased region" description="Polar residues" evidence="1">
    <location>
        <begin position="1"/>
        <end position="18"/>
    </location>
</feature>